<dbReference type="RefSeq" id="WP_277583531.1">
    <property type="nucleotide sequence ID" value="NZ_JAMBPY010000008.1"/>
</dbReference>
<name>A0A9X4L6H9_9STAP</name>
<dbReference type="EMBL" id="JAMBQA010000008">
    <property type="protein sequence ID" value="MDG0846998.1"/>
    <property type="molecule type" value="Genomic_DNA"/>
</dbReference>
<keyword evidence="2" id="KW-1185">Reference proteome</keyword>
<gene>
    <name evidence="1" type="ORF">M4L89_12245</name>
</gene>
<proteinExistence type="predicted"/>
<evidence type="ECO:0000313" key="1">
    <source>
        <dbReference type="EMBL" id="MDG0846998.1"/>
    </source>
</evidence>
<accession>A0A9X4L6H9</accession>
<comment type="caution">
    <text evidence="1">The sequence shown here is derived from an EMBL/GenBank/DDBJ whole genome shotgun (WGS) entry which is preliminary data.</text>
</comment>
<evidence type="ECO:0000313" key="2">
    <source>
        <dbReference type="Proteomes" id="UP001152422"/>
    </source>
</evidence>
<organism evidence="1 2">
    <name type="scientific">Staphylococcus equorum</name>
    <dbReference type="NCBI Taxonomy" id="246432"/>
    <lineage>
        <taxon>Bacteria</taxon>
        <taxon>Bacillati</taxon>
        <taxon>Bacillota</taxon>
        <taxon>Bacilli</taxon>
        <taxon>Bacillales</taxon>
        <taxon>Staphylococcaceae</taxon>
        <taxon>Staphylococcus</taxon>
    </lineage>
</organism>
<dbReference type="AlphaFoldDB" id="A0A9X4L6H9"/>
<sequence>MEVNDRVKITDVDNYEYEYYDVEPLSKPYLAKSTFKVIGRELLDETEDGTIYQYELVNIADSKILELQIDGYAMEQV</sequence>
<protein>
    <submittedName>
        <fullName evidence="1">Uncharacterized protein</fullName>
    </submittedName>
</protein>
<dbReference type="Proteomes" id="UP001152422">
    <property type="component" value="Unassembled WGS sequence"/>
</dbReference>
<reference evidence="1" key="1">
    <citation type="submission" date="2022-05" db="EMBL/GenBank/DDBJ databases">
        <title>Comparative genomics of Staphylococcus equorum isolates.</title>
        <authorList>
            <person name="Luelf R.H."/>
        </authorList>
    </citation>
    <scope>NUCLEOTIDE SEQUENCE</scope>
    <source>
        <strain evidence="1">TMW 2.2497</strain>
    </source>
</reference>